<dbReference type="SMART" id="SM00488">
    <property type="entry name" value="DEXDc2"/>
    <property type="match status" value="1"/>
</dbReference>
<comment type="cofactor">
    <cofactor evidence="1">
        <name>[4Fe-4S] cluster</name>
        <dbReference type="ChEBI" id="CHEBI:49883"/>
    </cofactor>
</comment>
<feature type="non-terminal residue" evidence="17">
    <location>
        <position position="814"/>
    </location>
</feature>
<dbReference type="InterPro" id="IPR006554">
    <property type="entry name" value="Helicase-like_DEXD_c2"/>
</dbReference>
<keyword evidence="14" id="KW-0539">Nucleus</keyword>
<accession>R0L5F0</accession>
<dbReference type="GO" id="GO:0016818">
    <property type="term" value="F:hydrolase activity, acting on acid anhydrides, in phosphorus-containing anhydrides"/>
    <property type="evidence" value="ECO:0007669"/>
    <property type="project" value="InterPro"/>
</dbReference>
<dbReference type="GO" id="GO:0003678">
    <property type="term" value="F:DNA helicase activity"/>
    <property type="evidence" value="ECO:0007669"/>
    <property type="project" value="InterPro"/>
</dbReference>
<dbReference type="GO" id="GO:0006139">
    <property type="term" value="P:nucleobase-containing compound metabolic process"/>
    <property type="evidence" value="ECO:0007669"/>
    <property type="project" value="InterPro"/>
</dbReference>
<reference evidence="18" key="1">
    <citation type="journal article" date="2013" name="Nat. Genet.">
        <title>The duck genome and transcriptome provide insight into an avian influenza virus reservoir species.</title>
        <authorList>
            <person name="Huang Y."/>
            <person name="Li Y."/>
            <person name="Burt D.W."/>
            <person name="Chen H."/>
            <person name="Zhang Y."/>
            <person name="Qian W."/>
            <person name="Kim H."/>
            <person name="Gan S."/>
            <person name="Zhao Y."/>
            <person name="Li J."/>
            <person name="Yi K."/>
            <person name="Feng H."/>
            <person name="Zhu P."/>
            <person name="Li B."/>
            <person name="Liu Q."/>
            <person name="Fairley S."/>
            <person name="Magor K.E."/>
            <person name="Du Z."/>
            <person name="Hu X."/>
            <person name="Goodman L."/>
            <person name="Tafer H."/>
            <person name="Vignal A."/>
            <person name="Lee T."/>
            <person name="Kim K.W."/>
            <person name="Sheng Z."/>
            <person name="An Y."/>
            <person name="Searle S."/>
            <person name="Herrero J."/>
            <person name="Groenen M.A."/>
            <person name="Crooijmans R.P."/>
            <person name="Faraut T."/>
            <person name="Cai Q."/>
            <person name="Webster R.G."/>
            <person name="Aldridge J.R."/>
            <person name="Warren W.C."/>
            <person name="Bartschat S."/>
            <person name="Kehr S."/>
            <person name="Marz M."/>
            <person name="Stadler P.F."/>
            <person name="Smith J."/>
            <person name="Kraus R.H."/>
            <person name="Zhao Y."/>
            <person name="Ren L."/>
            <person name="Fei J."/>
            <person name="Morisson M."/>
            <person name="Kaiser P."/>
            <person name="Griffin D.K."/>
            <person name="Rao M."/>
            <person name="Pitel F."/>
            <person name="Wang J."/>
            <person name="Li N."/>
        </authorList>
    </citation>
    <scope>NUCLEOTIDE SEQUENCE [LARGE SCALE GENOMIC DNA]</scope>
</reference>
<dbReference type="Proteomes" id="UP000296049">
    <property type="component" value="Unassembled WGS sequence"/>
</dbReference>
<dbReference type="PROSITE" id="PS51193">
    <property type="entry name" value="HELICASE_ATP_BIND_2"/>
    <property type="match status" value="1"/>
</dbReference>
<dbReference type="GO" id="GO:0034085">
    <property type="term" value="P:establishment of sister chromatid cohesion"/>
    <property type="evidence" value="ECO:0007669"/>
    <property type="project" value="TreeGrafter"/>
</dbReference>
<dbReference type="SUPFAM" id="SSF52540">
    <property type="entry name" value="P-loop containing nucleoside triphosphate hydrolases"/>
    <property type="match status" value="1"/>
</dbReference>
<organism evidence="17 18">
    <name type="scientific">Anas platyrhynchos</name>
    <name type="common">Mallard</name>
    <name type="synonym">Anas boschas</name>
    <dbReference type="NCBI Taxonomy" id="8839"/>
    <lineage>
        <taxon>Eukaryota</taxon>
        <taxon>Metazoa</taxon>
        <taxon>Chordata</taxon>
        <taxon>Craniata</taxon>
        <taxon>Vertebrata</taxon>
        <taxon>Euteleostomi</taxon>
        <taxon>Archelosauria</taxon>
        <taxon>Archosauria</taxon>
        <taxon>Dinosauria</taxon>
        <taxon>Saurischia</taxon>
        <taxon>Theropoda</taxon>
        <taxon>Coelurosauria</taxon>
        <taxon>Aves</taxon>
        <taxon>Neognathae</taxon>
        <taxon>Galloanserae</taxon>
        <taxon>Anseriformes</taxon>
        <taxon>Anatidae</taxon>
        <taxon>Anatinae</taxon>
        <taxon>Anas</taxon>
    </lineage>
</organism>
<evidence type="ECO:0000256" key="3">
    <source>
        <dbReference type="ARBA" id="ARBA00008435"/>
    </source>
</evidence>
<name>R0L5F0_ANAPL</name>
<dbReference type="InterPro" id="IPR045028">
    <property type="entry name" value="DinG/Rad3-like"/>
</dbReference>
<evidence type="ECO:0000256" key="5">
    <source>
        <dbReference type="ARBA" id="ARBA00022741"/>
    </source>
</evidence>
<dbReference type="InterPro" id="IPR006555">
    <property type="entry name" value="ATP-dep_Helicase_C"/>
</dbReference>
<proteinExistence type="inferred from homology"/>
<dbReference type="SMART" id="SM00491">
    <property type="entry name" value="HELICc2"/>
    <property type="match status" value="1"/>
</dbReference>
<dbReference type="GO" id="GO:0003677">
    <property type="term" value="F:DNA binding"/>
    <property type="evidence" value="ECO:0007669"/>
    <property type="project" value="UniProtKB-KW"/>
</dbReference>
<keyword evidence="5" id="KW-0547">Nucleotide-binding</keyword>
<dbReference type="Gene3D" id="3.40.50.300">
    <property type="entry name" value="P-loop containing nucleotide triphosphate hydrolases"/>
    <property type="match status" value="3"/>
</dbReference>
<comment type="subcellular location">
    <subcellularLocation>
        <location evidence="2">Nucleus</location>
    </subcellularLocation>
</comment>
<evidence type="ECO:0000313" key="18">
    <source>
        <dbReference type="Proteomes" id="UP000296049"/>
    </source>
</evidence>
<dbReference type="InterPro" id="IPR014013">
    <property type="entry name" value="Helic_SF1/SF2_ATP-bd_DinG/Rad3"/>
</dbReference>
<gene>
    <name evidence="17" type="ORF">Anapl_17940</name>
</gene>
<keyword evidence="13" id="KW-0413">Isomerase</keyword>
<evidence type="ECO:0000256" key="9">
    <source>
        <dbReference type="ARBA" id="ARBA00022884"/>
    </source>
</evidence>
<dbReference type="InterPro" id="IPR013020">
    <property type="entry name" value="Rad3/Chl1-like"/>
</dbReference>
<evidence type="ECO:0000256" key="15">
    <source>
        <dbReference type="SAM" id="MobiDB-lite"/>
    </source>
</evidence>
<dbReference type="GO" id="GO:0005634">
    <property type="term" value="C:nucleus"/>
    <property type="evidence" value="ECO:0007669"/>
    <property type="project" value="UniProtKB-SubCell"/>
</dbReference>
<evidence type="ECO:0000256" key="2">
    <source>
        <dbReference type="ARBA" id="ARBA00004123"/>
    </source>
</evidence>
<keyword evidence="9" id="KW-0694">RNA-binding</keyword>
<evidence type="ECO:0000256" key="8">
    <source>
        <dbReference type="ARBA" id="ARBA00022840"/>
    </source>
</evidence>
<evidence type="ECO:0000256" key="13">
    <source>
        <dbReference type="ARBA" id="ARBA00023235"/>
    </source>
</evidence>
<evidence type="ECO:0000256" key="6">
    <source>
        <dbReference type="ARBA" id="ARBA00022801"/>
    </source>
</evidence>
<evidence type="ECO:0000256" key="10">
    <source>
        <dbReference type="ARBA" id="ARBA00023004"/>
    </source>
</evidence>
<dbReference type="GO" id="GO:0046872">
    <property type="term" value="F:metal ion binding"/>
    <property type="evidence" value="ECO:0007669"/>
    <property type="project" value="UniProtKB-KW"/>
</dbReference>
<evidence type="ECO:0000256" key="11">
    <source>
        <dbReference type="ARBA" id="ARBA00023014"/>
    </source>
</evidence>
<sequence>FPFPYRPYPIQERFMAALYAALQAGQVGIFESPTGTGKSLSLICGALSWLRDFEEKKKQEEARLLALEDKEEKQPLASDEPGQPDSKGASGEPDWITAFVQKKEEQDMVNKLKEEQIRRKKREERLEKIRHNVQLKYAAKRKRSEEDETKRLLQLSKEALSEGAGAEVLEQLDHNEEELILAEYESDEEKKVASGLEEDDDDDLEEEHVTKIYYCSRTHSQLSQFVHEVQKSPFGKDTRLVSLGSRQNLCVNEEVRRLGALQLINDRCTEMQKNKHEKKSGEETEGKKRRVSRAMCPFYSYEQMQFLRDEVLVEVKDIEQLVALGRETKACPYYGSRYAIPAAQLVVLPYQMLLHEATRSAAGIKLKDQVVIIDEAHNLIDTITCIHSAEVSGSQLCCAHSQLQQYMERYRKRLKAKNLMYIKQILYLLERFVAMLGGNVNQNPSCQAVSQSGTVLKSINDFLFQSQIDNINLFKVQRYCERSLISRKLFGFVERYGNPATTVRTNKENQRVAGLQNFLLTLQQGSEKEARTLQSPPVEPENEQLRAASPLMQIEGFLSALTNANEDGRVILNRQGTVGQSSLKFLLLNPAVHFAKVVKECRAVIIAGGTMQPVADFREQLLSCAGVDPARVVEFSCGHVIPPENILPIILCSGPSNQQLEFTYQTRDLPQMMDETGRILCNLCNVVPGGVVCFFPSYDYEKQVHAHWEKTGLLTRLAAKKKIFQEPKKANQVEQVLAECVSEPSWSDVLVPLLQRCSQSAGQMTGALLLSVVGGKMSEGINFSDDLGRCVIMVGMPYPNIKSPELQEKMTWLD</sequence>
<protein>
    <submittedName>
        <fullName evidence="17">Putative ATP-dependent RNA helicase DDX11-like protein</fullName>
    </submittedName>
</protein>
<feature type="domain" description="Helicase ATP-binding" evidence="16">
    <location>
        <begin position="1"/>
        <end position="426"/>
    </location>
</feature>
<dbReference type="PANTHER" id="PTHR11472:SF41">
    <property type="entry name" value="ATP-DEPENDENT DNA HELICASE DDX11-RELATED"/>
    <property type="match status" value="1"/>
</dbReference>
<keyword evidence="10" id="KW-0408">Iron</keyword>
<dbReference type="GO" id="GO:0003723">
    <property type="term" value="F:RNA binding"/>
    <property type="evidence" value="ECO:0007669"/>
    <property type="project" value="UniProtKB-KW"/>
</dbReference>
<dbReference type="GO" id="GO:0005524">
    <property type="term" value="F:ATP binding"/>
    <property type="evidence" value="ECO:0007669"/>
    <property type="project" value="UniProtKB-KW"/>
</dbReference>
<dbReference type="FunFam" id="3.40.50.300:FF:000910">
    <property type="entry name" value="probable ATP-dependent DNA helicase DDX11"/>
    <property type="match status" value="1"/>
</dbReference>
<feature type="non-terminal residue" evidence="17">
    <location>
        <position position="1"/>
    </location>
</feature>
<dbReference type="FunFam" id="3.40.50.300:FF:001050">
    <property type="entry name" value="ATP-dependent DNA helicase DDX11"/>
    <property type="match status" value="1"/>
</dbReference>
<dbReference type="InterPro" id="IPR010614">
    <property type="entry name" value="RAD3-like_helicase_DEAD"/>
</dbReference>
<comment type="similarity">
    <text evidence="3">Belongs to the DEAD box helicase family. DEAH subfamily. DDX11/CHL1 sub-subfamily.</text>
</comment>
<keyword evidence="12" id="KW-0238">DNA-binding</keyword>
<keyword evidence="7 17" id="KW-0347">Helicase</keyword>
<dbReference type="Pfam" id="PF06733">
    <property type="entry name" value="DEAD_2"/>
    <property type="match status" value="1"/>
</dbReference>
<evidence type="ECO:0000256" key="7">
    <source>
        <dbReference type="ARBA" id="ARBA00022806"/>
    </source>
</evidence>
<evidence type="ECO:0000256" key="4">
    <source>
        <dbReference type="ARBA" id="ARBA00022723"/>
    </source>
</evidence>
<dbReference type="InterPro" id="IPR027417">
    <property type="entry name" value="P-loop_NTPase"/>
</dbReference>
<keyword evidence="8" id="KW-0067">ATP-binding</keyword>
<keyword evidence="18" id="KW-1185">Reference proteome</keyword>
<evidence type="ECO:0000256" key="1">
    <source>
        <dbReference type="ARBA" id="ARBA00001966"/>
    </source>
</evidence>
<dbReference type="PANTHER" id="PTHR11472">
    <property type="entry name" value="DNA REPAIR DEAD HELICASE RAD3/XP-D SUBFAMILY MEMBER"/>
    <property type="match status" value="1"/>
</dbReference>
<dbReference type="EMBL" id="KB743919">
    <property type="protein sequence ID" value="EOA96634.1"/>
    <property type="molecule type" value="Genomic_DNA"/>
</dbReference>
<evidence type="ECO:0000256" key="12">
    <source>
        <dbReference type="ARBA" id="ARBA00023125"/>
    </source>
</evidence>
<keyword evidence="4" id="KW-0479">Metal-binding</keyword>
<dbReference type="CDD" id="cd18788">
    <property type="entry name" value="SF2_C_XPD"/>
    <property type="match status" value="1"/>
</dbReference>
<evidence type="ECO:0000313" key="17">
    <source>
        <dbReference type="EMBL" id="EOA96634.1"/>
    </source>
</evidence>
<dbReference type="NCBIfam" id="TIGR00604">
    <property type="entry name" value="rad3"/>
    <property type="match status" value="1"/>
</dbReference>
<evidence type="ECO:0000256" key="14">
    <source>
        <dbReference type="ARBA" id="ARBA00023242"/>
    </source>
</evidence>
<evidence type="ECO:0000259" key="16">
    <source>
        <dbReference type="PROSITE" id="PS51193"/>
    </source>
</evidence>
<keyword evidence="11" id="KW-0411">Iron-sulfur</keyword>
<keyword evidence="6" id="KW-0378">Hydrolase</keyword>
<dbReference type="GO" id="GO:0051536">
    <property type="term" value="F:iron-sulfur cluster binding"/>
    <property type="evidence" value="ECO:0007669"/>
    <property type="project" value="UniProtKB-KW"/>
</dbReference>
<dbReference type="Pfam" id="PF13307">
    <property type="entry name" value="Helicase_C_2"/>
    <property type="match status" value="1"/>
</dbReference>
<dbReference type="AlphaFoldDB" id="R0L5F0"/>
<feature type="region of interest" description="Disordered" evidence="15">
    <location>
        <begin position="67"/>
        <end position="93"/>
    </location>
</feature>